<feature type="transmembrane region" description="Helical" evidence="6">
    <location>
        <begin position="9"/>
        <end position="30"/>
    </location>
</feature>
<evidence type="ECO:0000256" key="1">
    <source>
        <dbReference type="ARBA" id="ARBA00004651"/>
    </source>
</evidence>
<dbReference type="InterPro" id="IPR003740">
    <property type="entry name" value="YitT"/>
</dbReference>
<comment type="caution">
    <text evidence="7">The sequence shown here is derived from an EMBL/GenBank/DDBJ whole genome shotgun (WGS) entry which is preliminary data.</text>
</comment>
<keyword evidence="5 6" id="KW-0472">Membrane</keyword>
<feature type="transmembrane region" description="Helical" evidence="6">
    <location>
        <begin position="50"/>
        <end position="69"/>
    </location>
</feature>
<feature type="transmembrane region" description="Helical" evidence="6">
    <location>
        <begin position="148"/>
        <end position="168"/>
    </location>
</feature>
<evidence type="ECO:0000256" key="4">
    <source>
        <dbReference type="ARBA" id="ARBA00022989"/>
    </source>
</evidence>
<gene>
    <name evidence="7" type="ORF">ACFPQ4_00865</name>
</gene>
<dbReference type="PANTHER" id="PTHR33545:SF5">
    <property type="entry name" value="UPF0750 MEMBRANE PROTEIN YITT"/>
    <property type="match status" value="1"/>
</dbReference>
<evidence type="ECO:0000256" key="3">
    <source>
        <dbReference type="ARBA" id="ARBA00022692"/>
    </source>
</evidence>
<reference evidence="8" key="1">
    <citation type="journal article" date="2019" name="Int. J. Syst. Evol. Microbiol.">
        <title>The Global Catalogue of Microorganisms (GCM) 10K type strain sequencing project: providing services to taxonomists for standard genome sequencing and annotation.</title>
        <authorList>
            <consortium name="The Broad Institute Genomics Platform"/>
            <consortium name="The Broad Institute Genome Sequencing Center for Infectious Disease"/>
            <person name="Wu L."/>
            <person name="Ma J."/>
        </authorList>
    </citation>
    <scope>NUCLEOTIDE SEQUENCE [LARGE SCALE GENOMIC DNA]</scope>
    <source>
        <strain evidence="8">CGMCC 1.18578</strain>
    </source>
</reference>
<evidence type="ECO:0000313" key="8">
    <source>
        <dbReference type="Proteomes" id="UP001596108"/>
    </source>
</evidence>
<name>A0ABW0QWS9_9BACL</name>
<evidence type="ECO:0000313" key="7">
    <source>
        <dbReference type="EMBL" id="MFC5528012.1"/>
    </source>
</evidence>
<sequence>MTLLSFSKLLAIIIGCMLIAIGIDFFLMPIKVLDGGVIGLALIANYMFEVRVGLFLFVCSIPVFVFAWFKDKIMLFHSLYGMLFLSYFIDVLEPYTYHFRYEIRINPFTSSVIGGLFIGLGFGILLRYNTSTGGLDLLAKLLTDNRRLNVGIIIWLLDAIIVSIGGLLFSADTFFLSVATVCAGGIVTSLFTLKIKAR</sequence>
<dbReference type="InterPro" id="IPR051461">
    <property type="entry name" value="UPF0750_membrane"/>
</dbReference>
<keyword evidence="4 6" id="KW-1133">Transmembrane helix</keyword>
<evidence type="ECO:0000256" key="5">
    <source>
        <dbReference type="ARBA" id="ARBA00023136"/>
    </source>
</evidence>
<dbReference type="Proteomes" id="UP001596108">
    <property type="component" value="Unassembled WGS sequence"/>
</dbReference>
<feature type="transmembrane region" description="Helical" evidence="6">
    <location>
        <begin position="108"/>
        <end position="128"/>
    </location>
</feature>
<keyword evidence="8" id="KW-1185">Reference proteome</keyword>
<comment type="subcellular location">
    <subcellularLocation>
        <location evidence="1">Cell membrane</location>
        <topology evidence="1">Multi-pass membrane protein</topology>
    </subcellularLocation>
</comment>
<keyword evidence="2" id="KW-1003">Cell membrane</keyword>
<dbReference type="Pfam" id="PF02588">
    <property type="entry name" value="YitT_membrane"/>
    <property type="match status" value="1"/>
</dbReference>
<organism evidence="7 8">
    <name type="scientific">Cohnella yongneupensis</name>
    <dbReference type="NCBI Taxonomy" id="425006"/>
    <lineage>
        <taxon>Bacteria</taxon>
        <taxon>Bacillati</taxon>
        <taxon>Bacillota</taxon>
        <taxon>Bacilli</taxon>
        <taxon>Bacillales</taxon>
        <taxon>Paenibacillaceae</taxon>
        <taxon>Cohnella</taxon>
    </lineage>
</organism>
<keyword evidence="3 6" id="KW-0812">Transmembrane</keyword>
<dbReference type="RefSeq" id="WP_378109821.1">
    <property type="nucleotide sequence ID" value="NZ_JBHSNC010000003.1"/>
</dbReference>
<accession>A0ABW0QWS9</accession>
<feature type="transmembrane region" description="Helical" evidence="6">
    <location>
        <begin position="76"/>
        <end position="96"/>
    </location>
</feature>
<dbReference type="PANTHER" id="PTHR33545">
    <property type="entry name" value="UPF0750 MEMBRANE PROTEIN YITT-RELATED"/>
    <property type="match status" value="1"/>
</dbReference>
<evidence type="ECO:0000256" key="6">
    <source>
        <dbReference type="SAM" id="Phobius"/>
    </source>
</evidence>
<proteinExistence type="predicted"/>
<evidence type="ECO:0000256" key="2">
    <source>
        <dbReference type="ARBA" id="ARBA00022475"/>
    </source>
</evidence>
<feature type="transmembrane region" description="Helical" evidence="6">
    <location>
        <begin position="174"/>
        <end position="193"/>
    </location>
</feature>
<protein>
    <submittedName>
        <fullName evidence="7">YitT family protein</fullName>
    </submittedName>
</protein>
<dbReference type="EMBL" id="JBHSNC010000003">
    <property type="protein sequence ID" value="MFC5528012.1"/>
    <property type="molecule type" value="Genomic_DNA"/>
</dbReference>